<dbReference type="HOGENOM" id="CLU_2978268_0_0_6"/>
<dbReference type="Proteomes" id="UP000002045">
    <property type="component" value="Chromosome"/>
</dbReference>
<evidence type="ECO:0000313" key="1">
    <source>
        <dbReference type="EMBL" id="CBJ79839.1"/>
    </source>
</evidence>
<dbReference type="AlphaFoldDB" id="D3UWK4"/>
<reference evidence="1" key="1">
    <citation type="journal article" date="2011" name="PLoS ONE">
        <title>The entomopathogenic bacterial endosymbionts xenorhabdus and photorhabdus: convergent lifestyles from divergent genomes.</title>
        <authorList>
            <person name="Chaston J.M."/>
            <person name="Suen G."/>
            <person name="Tucker S.L."/>
            <person name="Andersen A.W."/>
            <person name="Bhasin A."/>
            <person name="Bode E."/>
            <person name="Bode H.B."/>
            <person name="Brachmann A.O."/>
            <person name="Cowles C.E."/>
            <person name="Cowles K.N."/>
            <person name="Darby C."/>
            <person name="de Leon L."/>
            <person name="Drace K."/>
            <person name="Du Z."/>
            <person name="Givaudan A."/>
            <person name="Herbert Tran E.E."/>
            <person name="Jewell K.A."/>
            <person name="Knack J.J."/>
            <person name="Krasomil-Osterfeld K.C."/>
            <person name="Kukor R."/>
            <person name="Lanois A."/>
            <person name="Latreille P."/>
            <person name="Leimgruber N.K."/>
            <person name="Lipke C.M."/>
            <person name="Liu R."/>
            <person name="Lu X."/>
            <person name="Martens E.C."/>
            <person name="Marri P.R."/>
            <person name="Medigue C."/>
            <person name="Menard M.L."/>
            <person name="Miller N.M."/>
            <person name="Morales-Soto N."/>
            <person name="Norton S."/>
            <person name="Ogier J.C."/>
            <person name="Orchard S.S."/>
            <person name="Park D."/>
            <person name="Park Y."/>
            <person name="Qurollo B.A."/>
            <person name="Sugar D.R."/>
            <person name="Richards G.R."/>
            <person name="Rouy Z."/>
            <person name="Slominski B."/>
            <person name="Slominski K."/>
            <person name="Snyder H."/>
            <person name="Tjaden B.C."/>
            <person name="van der Hoeven R."/>
            <person name="Welch R.D."/>
            <person name="Wheeler C."/>
            <person name="Xiang B."/>
            <person name="Barbazuk B."/>
            <person name="Gaudriault S."/>
            <person name="Goodner B."/>
            <person name="Slater S.C."/>
            <person name="Forst S."/>
            <person name="Goldman B.S."/>
            <person name="Goodrich-Blair H."/>
        </authorList>
    </citation>
    <scope>NUCLEOTIDE SEQUENCE [LARGE SCALE GENOMIC DNA]</scope>
    <source>
        <strain evidence="1">SS-2004</strain>
    </source>
</reference>
<organism evidence="1 2">
    <name type="scientific">Xenorhabdus bovienii (strain SS-2004)</name>
    <name type="common">Xenorhabdus nematophila subsp. bovienii</name>
    <dbReference type="NCBI Taxonomy" id="406818"/>
    <lineage>
        <taxon>Bacteria</taxon>
        <taxon>Pseudomonadati</taxon>
        <taxon>Pseudomonadota</taxon>
        <taxon>Gammaproteobacteria</taxon>
        <taxon>Enterobacterales</taxon>
        <taxon>Morganellaceae</taxon>
        <taxon>Xenorhabdus</taxon>
    </lineage>
</organism>
<sequence>MSFWQAIGGIMRKLRKLYRQKINVFAGILPGSCTQSEERFHDRELTDRIILNLVGETA</sequence>
<dbReference type="KEGG" id="xbo:XBJ1_0698"/>
<accession>D3UWK4</accession>
<name>D3UWK4_XENBS</name>
<proteinExistence type="predicted"/>
<evidence type="ECO:0000313" key="2">
    <source>
        <dbReference type="Proteomes" id="UP000002045"/>
    </source>
</evidence>
<dbReference type="EMBL" id="FN667741">
    <property type="protein sequence ID" value="CBJ79839.1"/>
    <property type="molecule type" value="Genomic_DNA"/>
</dbReference>
<dbReference type="STRING" id="406818.XBJ1_0698"/>
<gene>
    <name evidence="1" type="ordered locus">XBJ1_0698</name>
</gene>
<protein>
    <submittedName>
        <fullName evidence="1">Uncharacterized protein</fullName>
    </submittedName>
</protein>